<dbReference type="OrthoDB" id="6251307at2759"/>
<dbReference type="InterPro" id="IPR013320">
    <property type="entry name" value="ConA-like_dom_sf"/>
</dbReference>
<keyword evidence="1 2" id="KW-0430">Lectin</keyword>
<evidence type="ECO:0000256" key="2">
    <source>
        <dbReference type="RuleBase" id="RU102079"/>
    </source>
</evidence>
<dbReference type="EMBL" id="UZAH01029168">
    <property type="protein sequence ID" value="VDP04625.1"/>
    <property type="molecule type" value="Genomic_DNA"/>
</dbReference>
<evidence type="ECO:0000313" key="4">
    <source>
        <dbReference type="EMBL" id="VDP04625.1"/>
    </source>
</evidence>
<proteinExistence type="predicted"/>
<dbReference type="InterPro" id="IPR001079">
    <property type="entry name" value="Galectin_CRD"/>
</dbReference>
<gene>
    <name evidence="4" type="ORF">HPBE_LOCUS16002</name>
</gene>
<dbReference type="Gene3D" id="2.60.120.200">
    <property type="match status" value="1"/>
</dbReference>
<dbReference type="SUPFAM" id="SSF49899">
    <property type="entry name" value="Concanavalin A-like lectins/glucanases"/>
    <property type="match status" value="1"/>
</dbReference>
<name>A0A183G3L2_HELPZ</name>
<evidence type="ECO:0000313" key="5">
    <source>
        <dbReference type="Proteomes" id="UP000050761"/>
    </source>
</evidence>
<protein>
    <recommendedName>
        <fullName evidence="2">Galectin</fullName>
    </recommendedName>
</protein>
<evidence type="ECO:0000256" key="1">
    <source>
        <dbReference type="ARBA" id="ARBA00022734"/>
    </source>
</evidence>
<sequence length="183" mass="21020">MEERHHNVFHLGSYFHIQIKCHSGHYSVRFDVSTLLELFPLLRRHSSCAYKEALYTFCIISKLSVLIYITVGVKTICHGKQKRRCFQIHANGQHLAHFHHREDPHHVTALCIRGDVRVQKIHFEHFAGMNGVQMGGATQAPAQAIIIAPRPAPLVEVIMPPRRPIIEVVVAPRRPGHHHHRHH</sequence>
<reference evidence="4 5" key="1">
    <citation type="submission" date="2018-11" db="EMBL/GenBank/DDBJ databases">
        <authorList>
            <consortium name="Pathogen Informatics"/>
        </authorList>
    </citation>
    <scope>NUCLEOTIDE SEQUENCE [LARGE SCALE GENOMIC DNA]</scope>
</reference>
<accession>A0A183G3L2</accession>
<dbReference type="GO" id="GO:0030246">
    <property type="term" value="F:carbohydrate binding"/>
    <property type="evidence" value="ECO:0007669"/>
    <property type="project" value="UniProtKB-UniRule"/>
</dbReference>
<evidence type="ECO:0000313" key="6">
    <source>
        <dbReference type="WBParaSite" id="HPBE_0001600401-mRNA-1"/>
    </source>
</evidence>
<feature type="domain" description="Galectin" evidence="3">
    <location>
        <begin position="1"/>
        <end position="124"/>
    </location>
</feature>
<dbReference type="WBParaSite" id="HPBE_0001600401-mRNA-1">
    <property type="protein sequence ID" value="HPBE_0001600401-mRNA-1"/>
    <property type="gene ID" value="HPBE_0001600401"/>
</dbReference>
<reference evidence="6" key="2">
    <citation type="submission" date="2019-09" db="UniProtKB">
        <authorList>
            <consortium name="WormBaseParasite"/>
        </authorList>
    </citation>
    <scope>IDENTIFICATION</scope>
</reference>
<dbReference type="Proteomes" id="UP000050761">
    <property type="component" value="Unassembled WGS sequence"/>
</dbReference>
<keyword evidence="5" id="KW-1185">Reference proteome</keyword>
<dbReference type="PROSITE" id="PS51304">
    <property type="entry name" value="GALECTIN"/>
    <property type="match status" value="1"/>
</dbReference>
<organism evidence="5 6">
    <name type="scientific">Heligmosomoides polygyrus</name>
    <name type="common">Parasitic roundworm</name>
    <dbReference type="NCBI Taxonomy" id="6339"/>
    <lineage>
        <taxon>Eukaryota</taxon>
        <taxon>Metazoa</taxon>
        <taxon>Ecdysozoa</taxon>
        <taxon>Nematoda</taxon>
        <taxon>Chromadorea</taxon>
        <taxon>Rhabditida</taxon>
        <taxon>Rhabditina</taxon>
        <taxon>Rhabditomorpha</taxon>
        <taxon>Strongyloidea</taxon>
        <taxon>Heligmosomidae</taxon>
        <taxon>Heligmosomoides</taxon>
    </lineage>
</organism>
<accession>A0A3P8BCV7</accession>
<dbReference type="AlphaFoldDB" id="A0A183G3L2"/>
<dbReference type="Pfam" id="PF00337">
    <property type="entry name" value="Gal-bind_lectin"/>
    <property type="match status" value="1"/>
</dbReference>
<evidence type="ECO:0000259" key="3">
    <source>
        <dbReference type="PROSITE" id="PS51304"/>
    </source>
</evidence>